<accession>J0CVB8</accession>
<dbReference type="InParanoid" id="J0CVB8"/>
<dbReference type="Proteomes" id="UP000006514">
    <property type="component" value="Unassembled WGS sequence"/>
</dbReference>
<protein>
    <recommendedName>
        <fullName evidence="3">Reverse transcriptase Ty1/copia-type domain-containing protein</fullName>
    </recommendedName>
</protein>
<evidence type="ECO:0000313" key="1">
    <source>
        <dbReference type="EMBL" id="EJD34354.1"/>
    </source>
</evidence>
<proteinExistence type="predicted"/>
<dbReference type="KEGG" id="adl:AURDEDRAFT_176593"/>
<sequence>MVRQAERSEVWEEWKTTMEAEINSLEAHGMFEVIPRVAVTSPVIPLKWVFDNKVAVSGNITQRKAQIVARNITSLCHALAPTTSYCGPRDESYELPRASAYSLAHEFDTASPALRNAQRNENK</sequence>
<gene>
    <name evidence="1" type="ORF">AURDEDRAFT_176593</name>
</gene>
<dbReference type="EMBL" id="JH687958">
    <property type="protein sequence ID" value="EJD34354.1"/>
    <property type="molecule type" value="Genomic_DNA"/>
</dbReference>
<dbReference type="AlphaFoldDB" id="J0CVB8"/>
<evidence type="ECO:0000313" key="2">
    <source>
        <dbReference type="Proteomes" id="UP000006514"/>
    </source>
</evidence>
<organism evidence="1 2">
    <name type="scientific">Auricularia subglabra (strain TFB-10046 / SS5)</name>
    <name type="common">White-rot fungus</name>
    <name type="synonym">Auricularia delicata (strain TFB10046)</name>
    <dbReference type="NCBI Taxonomy" id="717982"/>
    <lineage>
        <taxon>Eukaryota</taxon>
        <taxon>Fungi</taxon>
        <taxon>Dikarya</taxon>
        <taxon>Basidiomycota</taxon>
        <taxon>Agaricomycotina</taxon>
        <taxon>Agaricomycetes</taxon>
        <taxon>Auriculariales</taxon>
        <taxon>Auriculariaceae</taxon>
        <taxon>Auricularia</taxon>
    </lineage>
</organism>
<name>J0CVB8_AURST</name>
<evidence type="ECO:0008006" key="3">
    <source>
        <dbReference type="Google" id="ProtNLM"/>
    </source>
</evidence>
<reference evidence="2" key="1">
    <citation type="journal article" date="2012" name="Science">
        <title>The Paleozoic origin of enzymatic lignin decomposition reconstructed from 31 fungal genomes.</title>
        <authorList>
            <person name="Floudas D."/>
            <person name="Binder M."/>
            <person name="Riley R."/>
            <person name="Barry K."/>
            <person name="Blanchette R.A."/>
            <person name="Henrissat B."/>
            <person name="Martinez A.T."/>
            <person name="Otillar R."/>
            <person name="Spatafora J.W."/>
            <person name="Yadav J.S."/>
            <person name="Aerts A."/>
            <person name="Benoit I."/>
            <person name="Boyd A."/>
            <person name="Carlson A."/>
            <person name="Copeland A."/>
            <person name="Coutinho P.M."/>
            <person name="de Vries R.P."/>
            <person name="Ferreira P."/>
            <person name="Findley K."/>
            <person name="Foster B."/>
            <person name="Gaskell J."/>
            <person name="Glotzer D."/>
            <person name="Gorecki P."/>
            <person name="Heitman J."/>
            <person name="Hesse C."/>
            <person name="Hori C."/>
            <person name="Igarashi K."/>
            <person name="Jurgens J.A."/>
            <person name="Kallen N."/>
            <person name="Kersten P."/>
            <person name="Kohler A."/>
            <person name="Kuees U."/>
            <person name="Kumar T.K.A."/>
            <person name="Kuo A."/>
            <person name="LaButti K."/>
            <person name="Larrondo L.F."/>
            <person name="Lindquist E."/>
            <person name="Ling A."/>
            <person name="Lombard V."/>
            <person name="Lucas S."/>
            <person name="Lundell T."/>
            <person name="Martin R."/>
            <person name="McLaughlin D.J."/>
            <person name="Morgenstern I."/>
            <person name="Morin E."/>
            <person name="Murat C."/>
            <person name="Nagy L.G."/>
            <person name="Nolan M."/>
            <person name="Ohm R.A."/>
            <person name="Patyshakuliyeva A."/>
            <person name="Rokas A."/>
            <person name="Ruiz-Duenas F.J."/>
            <person name="Sabat G."/>
            <person name="Salamov A."/>
            <person name="Samejima M."/>
            <person name="Schmutz J."/>
            <person name="Slot J.C."/>
            <person name="St John F."/>
            <person name="Stenlid J."/>
            <person name="Sun H."/>
            <person name="Sun S."/>
            <person name="Syed K."/>
            <person name="Tsang A."/>
            <person name="Wiebenga A."/>
            <person name="Young D."/>
            <person name="Pisabarro A."/>
            <person name="Eastwood D.C."/>
            <person name="Martin F."/>
            <person name="Cullen D."/>
            <person name="Grigoriev I.V."/>
            <person name="Hibbett D.S."/>
        </authorList>
    </citation>
    <scope>NUCLEOTIDE SEQUENCE [LARGE SCALE GENOMIC DNA]</scope>
    <source>
        <strain evidence="2">TFB10046</strain>
    </source>
</reference>
<keyword evidence="2" id="KW-1185">Reference proteome</keyword>